<keyword evidence="7" id="KW-0479">Metal-binding</keyword>
<keyword evidence="9" id="KW-0460">Magnesium</keyword>
<dbReference type="GO" id="GO:0000166">
    <property type="term" value="F:nucleotide binding"/>
    <property type="evidence" value="ECO:0007669"/>
    <property type="project" value="UniProtKB-KW"/>
</dbReference>
<dbReference type="InterPro" id="IPR050124">
    <property type="entry name" value="tRNA_CCA-adding_enzyme"/>
</dbReference>
<evidence type="ECO:0000256" key="11">
    <source>
        <dbReference type="RuleBase" id="RU003953"/>
    </source>
</evidence>
<dbReference type="OrthoDB" id="9805698at2"/>
<evidence type="ECO:0000256" key="8">
    <source>
        <dbReference type="ARBA" id="ARBA00022741"/>
    </source>
</evidence>
<dbReference type="Gene3D" id="3.30.460.10">
    <property type="entry name" value="Beta Polymerase, domain 2"/>
    <property type="match status" value="1"/>
</dbReference>
<evidence type="ECO:0000256" key="3">
    <source>
        <dbReference type="ARBA" id="ARBA00022555"/>
    </source>
</evidence>
<accession>A0A1Z5HTH8</accession>
<keyword evidence="3" id="KW-0820">tRNA-binding</keyword>
<dbReference type="InterPro" id="IPR006674">
    <property type="entry name" value="HD_domain"/>
</dbReference>
<dbReference type="SUPFAM" id="SSF81301">
    <property type="entry name" value="Nucleotidyltransferase"/>
    <property type="match status" value="1"/>
</dbReference>
<dbReference type="Pfam" id="PF01743">
    <property type="entry name" value="PolyA_pol"/>
    <property type="match status" value="1"/>
</dbReference>
<dbReference type="RefSeq" id="WP_088553924.1">
    <property type="nucleotide sequence ID" value="NZ_BDGJ01000087.1"/>
</dbReference>
<dbReference type="PANTHER" id="PTHR47545">
    <property type="entry name" value="MULTIFUNCTIONAL CCA PROTEIN"/>
    <property type="match status" value="1"/>
</dbReference>
<dbReference type="Pfam" id="PF01966">
    <property type="entry name" value="HD"/>
    <property type="match status" value="1"/>
</dbReference>
<dbReference type="EMBL" id="BDGJ01000087">
    <property type="protein sequence ID" value="GAW92615.1"/>
    <property type="molecule type" value="Genomic_DNA"/>
</dbReference>
<dbReference type="GO" id="GO:0016779">
    <property type="term" value="F:nucleotidyltransferase activity"/>
    <property type="evidence" value="ECO:0007669"/>
    <property type="project" value="UniProtKB-KW"/>
</dbReference>
<dbReference type="Proteomes" id="UP000197032">
    <property type="component" value="Unassembled WGS sequence"/>
</dbReference>
<keyword evidence="4 11" id="KW-0808">Transferase</keyword>
<dbReference type="Gene3D" id="1.10.3090.10">
    <property type="entry name" value="cca-adding enzyme, domain 2"/>
    <property type="match status" value="1"/>
</dbReference>
<dbReference type="InterPro" id="IPR043519">
    <property type="entry name" value="NT_sf"/>
</dbReference>
<evidence type="ECO:0000313" key="13">
    <source>
        <dbReference type="EMBL" id="GAW92615.1"/>
    </source>
</evidence>
<evidence type="ECO:0000256" key="2">
    <source>
        <dbReference type="ARBA" id="ARBA00007265"/>
    </source>
</evidence>
<dbReference type="SUPFAM" id="SSF81891">
    <property type="entry name" value="Poly A polymerase C-terminal region-like"/>
    <property type="match status" value="1"/>
</dbReference>
<dbReference type="GO" id="GO:0016787">
    <property type="term" value="F:hydrolase activity"/>
    <property type="evidence" value="ECO:0007669"/>
    <property type="project" value="UniProtKB-KW"/>
</dbReference>
<dbReference type="InterPro" id="IPR002646">
    <property type="entry name" value="PolA_pol_head_dom"/>
</dbReference>
<sequence length="486" mass="55849">MEQLTSVLQQVSRIAREKDVQVYLVGGVVRDLCLNEPSRDVDLLVEGEAGNFTRAVAQALKGTLVPLDPARGIERIALKGGGDCRLDLAYLKENTLEEDLKQRDFTINAMALKLEDYFNRGIWWNHIIDPLGGQKDLALGVVRATSPDVFRRDPLRILRAYRLAAQKGFHIHPSTEDLIRKHSHYLRSVAGERLKEELEALLRIPKSYHYLYDMAEKSGVLEHIFPEISSMRKTGQNYYHAENVWFHCLRCYRVLETMLSRREWPPTIVQPLEQYLAQPVSATAEKGTLLKLVALFHDVGKIDTQRWREDGRISFPGHDRAALKYVETYGDRLRLSNREKNFWSHITRLHMWPLSLYCEPEITARAIHRFFRSAGEESPGVLLLSLADVTATREAAGVVEEIASYRRFIFNFLHKYFHEFDRYVEPPVLVNGKDLATEIGLEPGPAIGWLLKEIKAAQVEGLVRTRDDALQWAHSLWEKKNGRDDD</sequence>
<dbReference type="GO" id="GO:0046872">
    <property type="term" value="F:metal ion binding"/>
    <property type="evidence" value="ECO:0007669"/>
    <property type="project" value="UniProtKB-KW"/>
</dbReference>
<evidence type="ECO:0000256" key="5">
    <source>
        <dbReference type="ARBA" id="ARBA00022694"/>
    </source>
</evidence>
<dbReference type="GO" id="GO:0008033">
    <property type="term" value="P:tRNA processing"/>
    <property type="evidence" value="ECO:0007669"/>
    <property type="project" value="UniProtKB-KW"/>
</dbReference>
<keyword evidence="10 11" id="KW-0694">RNA-binding</keyword>
<name>A0A1Z5HTH8_9FIRM</name>
<evidence type="ECO:0000259" key="12">
    <source>
        <dbReference type="SMART" id="SM00471"/>
    </source>
</evidence>
<dbReference type="SMART" id="SM00471">
    <property type="entry name" value="HDc"/>
    <property type="match status" value="1"/>
</dbReference>
<organism evidence="13 14">
    <name type="scientific">Calderihabitans maritimus</name>
    <dbReference type="NCBI Taxonomy" id="1246530"/>
    <lineage>
        <taxon>Bacteria</taxon>
        <taxon>Bacillati</taxon>
        <taxon>Bacillota</taxon>
        <taxon>Clostridia</taxon>
        <taxon>Neomoorellales</taxon>
        <taxon>Calderihabitantaceae</taxon>
        <taxon>Calderihabitans</taxon>
    </lineage>
</organism>
<keyword evidence="14" id="KW-1185">Reference proteome</keyword>
<keyword evidence="8" id="KW-0547">Nucleotide-binding</keyword>
<keyword evidence="6" id="KW-0548">Nucleotidyltransferase</keyword>
<gene>
    <name evidence="13" type="ORF">KKC1_17660</name>
</gene>
<comment type="cofactor">
    <cofactor evidence="1">
        <name>Mg(2+)</name>
        <dbReference type="ChEBI" id="CHEBI:18420"/>
    </cofactor>
</comment>
<dbReference type="GO" id="GO:0000049">
    <property type="term" value="F:tRNA binding"/>
    <property type="evidence" value="ECO:0007669"/>
    <property type="project" value="UniProtKB-KW"/>
</dbReference>
<evidence type="ECO:0000256" key="10">
    <source>
        <dbReference type="ARBA" id="ARBA00022884"/>
    </source>
</evidence>
<dbReference type="Pfam" id="PF13735">
    <property type="entry name" value="tRNA_NucTran2_2"/>
    <property type="match status" value="1"/>
</dbReference>
<keyword evidence="13" id="KW-0378">Hydrolase</keyword>
<dbReference type="InterPro" id="IPR032810">
    <property type="entry name" value="CCA-adding_enz_C"/>
</dbReference>
<evidence type="ECO:0000313" key="14">
    <source>
        <dbReference type="Proteomes" id="UP000197032"/>
    </source>
</evidence>
<keyword evidence="5" id="KW-0819">tRNA processing</keyword>
<evidence type="ECO:0000256" key="6">
    <source>
        <dbReference type="ARBA" id="ARBA00022695"/>
    </source>
</evidence>
<protein>
    <submittedName>
        <fullName evidence="13">Metal dependent phosphohydrolase</fullName>
    </submittedName>
</protein>
<evidence type="ECO:0000256" key="1">
    <source>
        <dbReference type="ARBA" id="ARBA00001946"/>
    </source>
</evidence>
<dbReference type="CDD" id="cd05398">
    <property type="entry name" value="NT_ClassII-CCAase"/>
    <property type="match status" value="1"/>
</dbReference>
<dbReference type="AlphaFoldDB" id="A0A1Z5HTH8"/>
<dbReference type="InterPro" id="IPR003607">
    <property type="entry name" value="HD/PDEase_dom"/>
</dbReference>
<feature type="domain" description="HD/PDEase" evidence="12">
    <location>
        <begin position="240"/>
        <end position="402"/>
    </location>
</feature>
<comment type="similarity">
    <text evidence="2 11">Belongs to the tRNA nucleotidyltransferase/poly(A) polymerase family.</text>
</comment>
<evidence type="ECO:0000256" key="4">
    <source>
        <dbReference type="ARBA" id="ARBA00022679"/>
    </source>
</evidence>
<dbReference type="PANTHER" id="PTHR47545:SF2">
    <property type="entry name" value="CC-ADDING TRNA NUCLEOTIDYLTRANSFERASE"/>
    <property type="match status" value="1"/>
</dbReference>
<evidence type="ECO:0000256" key="7">
    <source>
        <dbReference type="ARBA" id="ARBA00022723"/>
    </source>
</evidence>
<comment type="caution">
    <text evidence="13">The sequence shown here is derived from an EMBL/GenBank/DDBJ whole genome shotgun (WGS) entry which is preliminary data.</text>
</comment>
<dbReference type="InterPro" id="IPR032828">
    <property type="entry name" value="PolyA_RNA-bd"/>
</dbReference>
<dbReference type="Pfam" id="PF12627">
    <property type="entry name" value="PolyA_pol_RNAbd"/>
    <property type="match status" value="1"/>
</dbReference>
<evidence type="ECO:0000256" key="9">
    <source>
        <dbReference type="ARBA" id="ARBA00022842"/>
    </source>
</evidence>
<proteinExistence type="inferred from homology"/>
<reference evidence="14" key="1">
    <citation type="journal article" date="2017" name="Appl. Environ. Microbiol.">
        <title>Genomic analysis of Calderihabitans maritimus KKC1, a thermophilic hydrogenogenic carboxydotrophic bacterium isolated from marine sediment.</title>
        <authorList>
            <person name="Omae K."/>
            <person name="Yoneda Y."/>
            <person name="Fukuyama Y."/>
            <person name="Yoshida T."/>
            <person name="Sako Y."/>
        </authorList>
    </citation>
    <scope>NUCLEOTIDE SEQUENCE [LARGE SCALE GENOMIC DNA]</scope>
    <source>
        <strain evidence="14">KKC1</strain>
    </source>
</reference>